<organism evidence="7 8">
    <name type="scientific">Glomus cerebriforme</name>
    <dbReference type="NCBI Taxonomy" id="658196"/>
    <lineage>
        <taxon>Eukaryota</taxon>
        <taxon>Fungi</taxon>
        <taxon>Fungi incertae sedis</taxon>
        <taxon>Mucoromycota</taxon>
        <taxon>Glomeromycotina</taxon>
        <taxon>Glomeromycetes</taxon>
        <taxon>Glomerales</taxon>
        <taxon>Glomeraceae</taxon>
        <taxon>Glomus</taxon>
    </lineage>
</organism>
<proteinExistence type="inferred from homology"/>
<dbReference type="OrthoDB" id="5959761at2759"/>
<evidence type="ECO:0000256" key="2">
    <source>
        <dbReference type="ARBA" id="ARBA00008796"/>
    </source>
</evidence>
<evidence type="ECO:0000256" key="6">
    <source>
        <dbReference type="SAM" id="SignalP"/>
    </source>
</evidence>
<dbReference type="GO" id="GO:0008073">
    <property type="term" value="F:ornithine decarboxylase inhibitor activity"/>
    <property type="evidence" value="ECO:0007669"/>
    <property type="project" value="InterPro"/>
</dbReference>
<accession>A0A397T2F7</accession>
<dbReference type="Proteomes" id="UP000265703">
    <property type="component" value="Unassembled WGS sequence"/>
</dbReference>
<dbReference type="GO" id="GO:0045732">
    <property type="term" value="P:positive regulation of protein catabolic process"/>
    <property type="evidence" value="ECO:0007669"/>
    <property type="project" value="TreeGrafter"/>
</dbReference>
<dbReference type="InterPro" id="IPR016181">
    <property type="entry name" value="Acyl_CoA_acyltransferase"/>
</dbReference>
<dbReference type="EMBL" id="QKYT01000137">
    <property type="protein sequence ID" value="RIA91992.1"/>
    <property type="molecule type" value="Genomic_DNA"/>
</dbReference>
<reference evidence="7 8" key="1">
    <citation type="submission" date="2018-06" db="EMBL/GenBank/DDBJ databases">
        <title>Comparative genomics reveals the genomic features of Rhizophagus irregularis, R. cerebriforme, R. diaphanum and Gigaspora rosea, and their symbiotic lifestyle signature.</title>
        <authorList>
            <person name="Morin E."/>
            <person name="San Clemente H."/>
            <person name="Chen E.C.H."/>
            <person name="De La Providencia I."/>
            <person name="Hainaut M."/>
            <person name="Kuo A."/>
            <person name="Kohler A."/>
            <person name="Murat C."/>
            <person name="Tang N."/>
            <person name="Roy S."/>
            <person name="Loubradou J."/>
            <person name="Henrissat B."/>
            <person name="Grigoriev I.V."/>
            <person name="Corradi N."/>
            <person name="Roux C."/>
            <person name="Martin F.M."/>
        </authorList>
    </citation>
    <scope>NUCLEOTIDE SEQUENCE [LARGE SCALE GENOMIC DNA]</scope>
    <source>
        <strain evidence="7 8">DAOM 227022</strain>
    </source>
</reference>
<dbReference type="AlphaFoldDB" id="A0A397T2F7"/>
<comment type="function">
    <text evidence="1">Ornithine decarboxylase (ODC) antizyme protein that negatively regulates ODC activity and intracellular polyamine biosynthesis in response to increased intracellular polyamine levels. Binds to ODC monomers, inhibiting the assembly of the functional ODC homodimer, and targets the monomers for ubiquitin-independent proteolytic destruction by the 26S proteasome.</text>
</comment>
<gene>
    <name evidence="7" type="ORF">C1645_736664</name>
</gene>
<evidence type="ECO:0000256" key="1">
    <source>
        <dbReference type="ARBA" id="ARBA00002307"/>
    </source>
</evidence>
<dbReference type="Pfam" id="PF02100">
    <property type="entry name" value="ODC_AZ"/>
    <property type="match status" value="1"/>
</dbReference>
<sequence length="154" mass="17704">MALLVNIIILLWARRLGGVPDMTPEFLLNSFLEAGKTRYKPLDHIFRNQMKNVDRHLIILSTEKTCIWNGIITRDNTLFLKGNGFEYDSLKESIVAIIELAEEWLKVGTLVICLDKGSCNLVNLIRSFFYFGFELVAPNTYNHSNEFILVGMEF</sequence>
<evidence type="ECO:0000313" key="8">
    <source>
        <dbReference type="Proteomes" id="UP000265703"/>
    </source>
</evidence>
<keyword evidence="6" id="KW-0732">Signal</keyword>
<dbReference type="GO" id="GO:0005737">
    <property type="term" value="C:cytoplasm"/>
    <property type="evidence" value="ECO:0007669"/>
    <property type="project" value="TreeGrafter"/>
</dbReference>
<evidence type="ECO:0000256" key="3">
    <source>
        <dbReference type="ARBA" id="ARBA00011486"/>
    </source>
</evidence>
<protein>
    <recommendedName>
        <fullName evidence="4">Ornithine decarboxylase antizyme</fullName>
    </recommendedName>
</protein>
<feature type="signal peptide" evidence="6">
    <location>
        <begin position="1"/>
        <end position="18"/>
    </location>
</feature>
<evidence type="ECO:0000256" key="5">
    <source>
        <dbReference type="ARBA" id="ARBA00022758"/>
    </source>
</evidence>
<dbReference type="Gene3D" id="3.40.630.60">
    <property type="match status" value="1"/>
</dbReference>
<comment type="similarity">
    <text evidence="2">Belongs to the ODC antizyme family.</text>
</comment>
<dbReference type="GO" id="GO:0075523">
    <property type="term" value="P:viral translational frameshifting"/>
    <property type="evidence" value="ECO:0007669"/>
    <property type="project" value="UniProtKB-KW"/>
</dbReference>
<dbReference type="STRING" id="658196.A0A397T2F7"/>
<name>A0A397T2F7_9GLOM</name>
<dbReference type="SUPFAM" id="SSF55729">
    <property type="entry name" value="Acyl-CoA N-acyltransferases (Nat)"/>
    <property type="match status" value="1"/>
</dbReference>
<feature type="chain" id="PRO_5017355427" description="Ornithine decarboxylase antizyme" evidence="6">
    <location>
        <begin position="19"/>
        <end position="154"/>
    </location>
</feature>
<dbReference type="GO" id="GO:0005634">
    <property type="term" value="C:nucleus"/>
    <property type="evidence" value="ECO:0007669"/>
    <property type="project" value="TreeGrafter"/>
</dbReference>
<evidence type="ECO:0000256" key="4">
    <source>
        <dbReference type="ARBA" id="ARBA00017712"/>
    </source>
</evidence>
<comment type="subunit">
    <text evidence="3">Interacts with ODC and thereby sterically blocks ODC homodimerization.</text>
</comment>
<comment type="caution">
    <text evidence="7">The sequence shown here is derived from an EMBL/GenBank/DDBJ whole genome shotgun (WGS) entry which is preliminary data.</text>
</comment>
<dbReference type="PANTHER" id="PTHR10279:SF10">
    <property type="entry name" value="ORNITHINE DECARBOXYLASE ANTIZYME"/>
    <property type="match status" value="1"/>
</dbReference>
<dbReference type="InterPro" id="IPR002993">
    <property type="entry name" value="ODC_AZ"/>
</dbReference>
<dbReference type="PANTHER" id="PTHR10279">
    <property type="entry name" value="ORNITHINE DECARBOXYLASE ANTIZYME"/>
    <property type="match status" value="1"/>
</dbReference>
<evidence type="ECO:0000313" key="7">
    <source>
        <dbReference type="EMBL" id="RIA91992.1"/>
    </source>
</evidence>
<keyword evidence="5" id="KW-0688">Ribosomal frameshifting</keyword>
<dbReference type="InterPro" id="IPR038581">
    <property type="entry name" value="ODC_AZ_sf"/>
</dbReference>
<keyword evidence="8" id="KW-1185">Reference proteome</keyword>